<dbReference type="GO" id="GO:0043752">
    <property type="term" value="F:adenosylcobinamide kinase activity"/>
    <property type="evidence" value="ECO:0007669"/>
    <property type="project" value="UniProtKB-EC"/>
</dbReference>
<keyword evidence="13" id="KW-0418">Kinase</keyword>
<dbReference type="NCBIfam" id="NF004469">
    <property type="entry name" value="PRK05800.1"/>
    <property type="match status" value="1"/>
</dbReference>
<dbReference type="PANTHER" id="PTHR34848:SF1">
    <property type="entry name" value="BIFUNCTIONAL ADENOSYLCOBALAMIN BIOSYNTHESIS PROTEIN COBU"/>
    <property type="match status" value="1"/>
</dbReference>
<organism evidence="20 21">
    <name type="scientific">Halanaerobium hydrogeniformans</name>
    <name type="common">Halanaerobium sp. (strain sapolanicus)</name>
    <dbReference type="NCBI Taxonomy" id="656519"/>
    <lineage>
        <taxon>Bacteria</taxon>
        <taxon>Bacillati</taxon>
        <taxon>Bacillota</taxon>
        <taxon>Clostridia</taxon>
        <taxon>Halanaerobiales</taxon>
        <taxon>Halanaerobiaceae</taxon>
        <taxon>Halanaerobium</taxon>
    </lineage>
</organism>
<comment type="catalytic activity">
    <reaction evidence="3">
        <text>adenosylcob(III)inamide + GTP = adenosylcob(III)inamide phosphate + GDP + H(+)</text>
        <dbReference type="Rhea" id="RHEA:15765"/>
        <dbReference type="ChEBI" id="CHEBI:2480"/>
        <dbReference type="ChEBI" id="CHEBI:15378"/>
        <dbReference type="ChEBI" id="CHEBI:37565"/>
        <dbReference type="ChEBI" id="CHEBI:58189"/>
        <dbReference type="ChEBI" id="CHEBI:58502"/>
        <dbReference type="EC" id="2.7.1.156"/>
    </reaction>
</comment>
<evidence type="ECO:0000256" key="8">
    <source>
        <dbReference type="ARBA" id="ARBA00012016"/>
    </source>
</evidence>
<reference evidence="20 21" key="1">
    <citation type="submission" date="2010-11" db="EMBL/GenBank/DDBJ databases">
        <title>Complete sequence of Halanaerobium sp. sapolanicus.</title>
        <authorList>
            <consortium name="US DOE Joint Genome Institute"/>
            <person name="Lucas S."/>
            <person name="Copeland A."/>
            <person name="Lapidus A."/>
            <person name="Cheng J.-F."/>
            <person name="Bruce D."/>
            <person name="Goodwin L."/>
            <person name="Pitluck S."/>
            <person name="Davenport K."/>
            <person name="Detter J.C."/>
            <person name="Han C."/>
            <person name="Tapia R."/>
            <person name="Land M."/>
            <person name="Hauser L."/>
            <person name="Jeffries C."/>
            <person name="Kyrpides N."/>
            <person name="Ivanova N."/>
            <person name="Mikhailova N."/>
            <person name="Begemann M.B."/>
            <person name="Mormile M.R."/>
            <person name="Wall J.D."/>
            <person name="Elias D.A."/>
            <person name="Woyke T."/>
        </authorList>
    </citation>
    <scope>NUCLEOTIDE SEQUENCE [LARGE SCALE GENOMIC DNA]</scope>
    <source>
        <strain evidence="21">sapolanicus</strain>
    </source>
</reference>
<keyword evidence="10" id="KW-0169">Cobalamin biosynthesis</keyword>
<dbReference type="GO" id="GO:0008820">
    <property type="term" value="F:cobinamide phosphate guanylyltransferase activity"/>
    <property type="evidence" value="ECO:0007669"/>
    <property type="project" value="UniProtKB-EC"/>
</dbReference>
<evidence type="ECO:0000256" key="4">
    <source>
        <dbReference type="ARBA" id="ARBA00003889"/>
    </source>
</evidence>
<evidence type="ECO:0000256" key="3">
    <source>
        <dbReference type="ARBA" id="ARBA00001522"/>
    </source>
</evidence>
<dbReference type="GO" id="GO:0005525">
    <property type="term" value="F:GTP binding"/>
    <property type="evidence" value="ECO:0007669"/>
    <property type="project" value="UniProtKB-KW"/>
</dbReference>
<evidence type="ECO:0000313" key="21">
    <source>
        <dbReference type="Proteomes" id="UP000007434"/>
    </source>
</evidence>
<evidence type="ECO:0000256" key="2">
    <source>
        <dbReference type="ARBA" id="ARBA00000711"/>
    </source>
</evidence>
<comment type="pathway">
    <text evidence="6">Cofactor biosynthesis; adenosylcobalamin biosynthesis; adenosylcobalamin from cob(II)yrinate a,c-diamide: step 5/7.</text>
</comment>
<dbReference type="eggNOG" id="COG2087">
    <property type="taxonomic scope" value="Bacteria"/>
</dbReference>
<evidence type="ECO:0000256" key="19">
    <source>
        <dbReference type="PIRSR" id="PIRSR006135-2"/>
    </source>
</evidence>
<dbReference type="AlphaFoldDB" id="E4RK31"/>
<feature type="binding site" evidence="19">
    <location>
        <position position="62"/>
    </location>
    <ligand>
        <name>GTP</name>
        <dbReference type="ChEBI" id="CHEBI:37565"/>
    </ligand>
</feature>
<name>E4RK31_HALHG</name>
<dbReference type="KEGG" id="has:Halsa_2189"/>
<reference evidence="20 21" key="2">
    <citation type="journal article" date="2011" name="J. Bacteriol.">
        <title>Complete Genome Sequence of the Haloalkaliphilic, Hydrogen Producing Halanaerobium hydrogenoformans.</title>
        <authorList>
            <person name="Brown S.D."/>
            <person name="Begemann M.B."/>
            <person name="Mormile M.R."/>
            <person name="Wall J.D."/>
            <person name="Han C.S."/>
            <person name="Goodwin L.A."/>
            <person name="Pitluck S."/>
            <person name="Land M.L."/>
            <person name="Hauser L.J."/>
            <person name="Elias D.A."/>
        </authorList>
    </citation>
    <scope>NUCLEOTIDE SEQUENCE [LARGE SCALE GENOMIC DNA]</scope>
    <source>
        <strain evidence="21">sapolanicus</strain>
    </source>
</reference>
<dbReference type="Proteomes" id="UP000007434">
    <property type="component" value="Chromosome"/>
</dbReference>
<dbReference type="EC" id="2.7.1.156" evidence="8"/>
<comment type="catalytic activity">
    <reaction evidence="1">
        <text>adenosylcob(III)inamide + ATP = adenosylcob(III)inamide phosphate + ADP + H(+)</text>
        <dbReference type="Rhea" id="RHEA:15769"/>
        <dbReference type="ChEBI" id="CHEBI:2480"/>
        <dbReference type="ChEBI" id="CHEBI:15378"/>
        <dbReference type="ChEBI" id="CHEBI:30616"/>
        <dbReference type="ChEBI" id="CHEBI:58502"/>
        <dbReference type="ChEBI" id="CHEBI:456216"/>
        <dbReference type="EC" id="2.7.1.156"/>
    </reaction>
</comment>
<evidence type="ECO:0000256" key="6">
    <source>
        <dbReference type="ARBA" id="ARBA00005159"/>
    </source>
</evidence>
<comment type="pathway">
    <text evidence="5">Cofactor biosynthesis; adenosylcobalamin biosynthesis; adenosylcobalamin from cob(II)yrinate a,c-diamide: step 6/7.</text>
</comment>
<evidence type="ECO:0000256" key="18">
    <source>
        <dbReference type="PIRSR" id="PIRSR006135-1"/>
    </source>
</evidence>
<protein>
    <recommendedName>
        <fullName evidence="16">Adenosylcobinamide kinase</fullName>
        <ecNumber evidence="8">2.7.1.156</ecNumber>
        <ecNumber evidence="9">2.7.7.62</ecNumber>
    </recommendedName>
    <alternativeName>
        <fullName evidence="17">Adenosylcobinamide-phosphate guanylyltransferase</fullName>
    </alternativeName>
</protein>
<evidence type="ECO:0000313" key="20">
    <source>
        <dbReference type="EMBL" id="ADQ15601.1"/>
    </source>
</evidence>
<evidence type="ECO:0000256" key="9">
    <source>
        <dbReference type="ARBA" id="ARBA00012523"/>
    </source>
</evidence>
<keyword evidence="14" id="KW-0067">ATP-binding</keyword>
<comment type="function">
    <text evidence="4">Catalyzes ATP-dependent phosphorylation of adenosylcobinamide and addition of GMP to adenosylcobinamide phosphate.</text>
</comment>
<evidence type="ECO:0000256" key="11">
    <source>
        <dbReference type="ARBA" id="ARBA00022679"/>
    </source>
</evidence>
<dbReference type="InterPro" id="IPR027417">
    <property type="entry name" value="P-loop_NTPase"/>
</dbReference>
<feature type="binding site" evidence="19">
    <location>
        <begin position="8"/>
        <end position="15"/>
    </location>
    <ligand>
        <name>GTP</name>
        <dbReference type="ChEBI" id="CHEBI:37565"/>
    </ligand>
</feature>
<sequence>MGIILILGGARSGKSSFAELIAKKIAGDDVIYLASGQAVDEEMKARIKAHQKQRPDSWETIEEALDISTKIKEIPSSKTVLFDCLTTYLSNLLLEYEQAEYQEIEYQLLSEVEKIIELAKEKELNLIIVHNEVGQGIIPAYKLGRYFRDISGRAARLCAQDAELVYKVSAGLPQEIKKEGLKIIKNYLGEGEEVKVL</sequence>
<keyword evidence="15 19" id="KW-0342">GTP-binding</keyword>
<proteinExistence type="inferred from homology"/>
<evidence type="ECO:0000256" key="10">
    <source>
        <dbReference type="ARBA" id="ARBA00022573"/>
    </source>
</evidence>
<evidence type="ECO:0000256" key="17">
    <source>
        <dbReference type="ARBA" id="ARBA00030571"/>
    </source>
</evidence>
<evidence type="ECO:0000256" key="5">
    <source>
        <dbReference type="ARBA" id="ARBA00004692"/>
    </source>
</evidence>
<gene>
    <name evidence="20" type="ordered locus">Halsa_2189</name>
</gene>
<dbReference type="GO" id="GO:0005524">
    <property type="term" value="F:ATP binding"/>
    <property type="evidence" value="ECO:0007669"/>
    <property type="project" value="UniProtKB-KW"/>
</dbReference>
<comment type="similarity">
    <text evidence="7">Belongs to the CobU/CobP family.</text>
</comment>
<dbReference type="RefSeq" id="WP_013406668.1">
    <property type="nucleotide sequence ID" value="NC_014654.1"/>
</dbReference>
<dbReference type="PIRSF" id="PIRSF006135">
    <property type="entry name" value="CobU"/>
    <property type="match status" value="1"/>
</dbReference>
<evidence type="ECO:0000256" key="12">
    <source>
        <dbReference type="ARBA" id="ARBA00022741"/>
    </source>
</evidence>
<dbReference type="EC" id="2.7.7.62" evidence="9"/>
<dbReference type="Pfam" id="PF02283">
    <property type="entry name" value="CobU"/>
    <property type="match status" value="1"/>
</dbReference>
<accession>E4RK31</accession>
<dbReference type="GO" id="GO:0009236">
    <property type="term" value="P:cobalamin biosynthetic process"/>
    <property type="evidence" value="ECO:0007669"/>
    <property type="project" value="UniProtKB-UniPathway"/>
</dbReference>
<dbReference type="HOGENOM" id="CLU_094161_0_2_9"/>
<dbReference type="Gene3D" id="3.40.50.300">
    <property type="entry name" value="P-loop containing nucleotide triphosphate hydrolases"/>
    <property type="match status" value="1"/>
</dbReference>
<dbReference type="InterPro" id="IPR003203">
    <property type="entry name" value="CobU/CobP"/>
</dbReference>
<dbReference type="UniPathway" id="UPA00148">
    <property type="reaction ID" value="UER00236"/>
</dbReference>
<evidence type="ECO:0000256" key="7">
    <source>
        <dbReference type="ARBA" id="ARBA00007490"/>
    </source>
</evidence>
<evidence type="ECO:0000256" key="16">
    <source>
        <dbReference type="ARBA" id="ARBA00029570"/>
    </source>
</evidence>
<dbReference type="OrthoDB" id="9799422at2"/>
<dbReference type="CDD" id="cd00544">
    <property type="entry name" value="CobU"/>
    <property type="match status" value="1"/>
</dbReference>
<evidence type="ECO:0000256" key="15">
    <source>
        <dbReference type="ARBA" id="ARBA00023134"/>
    </source>
</evidence>
<keyword evidence="21" id="KW-1185">Reference proteome</keyword>
<dbReference type="SUPFAM" id="SSF52540">
    <property type="entry name" value="P-loop containing nucleoside triphosphate hydrolases"/>
    <property type="match status" value="1"/>
</dbReference>
<evidence type="ECO:0000256" key="1">
    <source>
        <dbReference type="ARBA" id="ARBA00000312"/>
    </source>
</evidence>
<keyword evidence="20" id="KW-0548">Nucleotidyltransferase</keyword>
<evidence type="ECO:0000256" key="13">
    <source>
        <dbReference type="ARBA" id="ARBA00022777"/>
    </source>
</evidence>
<comment type="catalytic activity">
    <reaction evidence="2">
        <text>adenosylcob(III)inamide phosphate + GTP + H(+) = adenosylcob(III)inamide-GDP + diphosphate</text>
        <dbReference type="Rhea" id="RHEA:22712"/>
        <dbReference type="ChEBI" id="CHEBI:15378"/>
        <dbReference type="ChEBI" id="CHEBI:33019"/>
        <dbReference type="ChEBI" id="CHEBI:37565"/>
        <dbReference type="ChEBI" id="CHEBI:58502"/>
        <dbReference type="ChEBI" id="CHEBI:60487"/>
        <dbReference type="EC" id="2.7.7.62"/>
    </reaction>
</comment>
<keyword evidence="12 19" id="KW-0547">Nucleotide-binding</keyword>
<feature type="active site" description="GMP-histidine intermediate" evidence="18">
    <location>
        <position position="50"/>
    </location>
</feature>
<feature type="binding site" evidence="19">
    <location>
        <position position="83"/>
    </location>
    <ligand>
        <name>GTP</name>
        <dbReference type="ChEBI" id="CHEBI:37565"/>
    </ligand>
</feature>
<keyword evidence="11 20" id="KW-0808">Transferase</keyword>
<dbReference type="STRING" id="656519.Halsa_2189"/>
<dbReference type="EMBL" id="CP002304">
    <property type="protein sequence ID" value="ADQ15601.1"/>
    <property type="molecule type" value="Genomic_DNA"/>
</dbReference>
<dbReference type="PANTHER" id="PTHR34848">
    <property type="match status" value="1"/>
</dbReference>
<evidence type="ECO:0000256" key="14">
    <source>
        <dbReference type="ARBA" id="ARBA00022840"/>
    </source>
</evidence>
<feature type="binding site" evidence="19">
    <location>
        <begin position="34"/>
        <end position="36"/>
    </location>
    <ligand>
        <name>GTP</name>
        <dbReference type="ChEBI" id="CHEBI:37565"/>
    </ligand>
</feature>